<proteinExistence type="predicted"/>
<name>A0ABD2BDX8_VESSQ</name>
<evidence type="ECO:0000313" key="1">
    <source>
        <dbReference type="EMBL" id="KAL2730957.1"/>
    </source>
</evidence>
<gene>
    <name evidence="1" type="ORF">V1478_005370</name>
</gene>
<sequence>MTDNTNRTFIRSSIYINKVDNRCTGECAELQEEEYLKDILFVGGNEVNFGICADKNMLMERVWWLSKPPVVEMQIPAISARQIQIIKERLSPTIKKPRGLTETLRDKIKENLKQRSQDTKET</sequence>
<reference evidence="1 2" key="1">
    <citation type="journal article" date="2024" name="Ann. Entomol. Soc. Am.">
        <title>Genomic analyses of the southern and eastern yellowjacket wasps (Hymenoptera: Vespidae) reveal evolutionary signatures of social life.</title>
        <authorList>
            <person name="Catto M.A."/>
            <person name="Caine P.B."/>
            <person name="Orr S.E."/>
            <person name="Hunt B.G."/>
            <person name="Goodisman M.A.D."/>
        </authorList>
    </citation>
    <scope>NUCLEOTIDE SEQUENCE [LARGE SCALE GENOMIC DNA]</scope>
    <source>
        <strain evidence="1">233</strain>
        <tissue evidence="1">Head and thorax</tissue>
    </source>
</reference>
<protein>
    <submittedName>
        <fullName evidence="1">Uncharacterized protein</fullName>
    </submittedName>
</protein>
<evidence type="ECO:0000313" key="2">
    <source>
        <dbReference type="Proteomes" id="UP001607302"/>
    </source>
</evidence>
<organism evidence="1 2">
    <name type="scientific">Vespula squamosa</name>
    <name type="common">Southern yellow jacket</name>
    <name type="synonym">Wasp</name>
    <dbReference type="NCBI Taxonomy" id="30214"/>
    <lineage>
        <taxon>Eukaryota</taxon>
        <taxon>Metazoa</taxon>
        <taxon>Ecdysozoa</taxon>
        <taxon>Arthropoda</taxon>
        <taxon>Hexapoda</taxon>
        <taxon>Insecta</taxon>
        <taxon>Pterygota</taxon>
        <taxon>Neoptera</taxon>
        <taxon>Endopterygota</taxon>
        <taxon>Hymenoptera</taxon>
        <taxon>Apocrita</taxon>
        <taxon>Aculeata</taxon>
        <taxon>Vespoidea</taxon>
        <taxon>Vespidae</taxon>
        <taxon>Vespinae</taxon>
        <taxon>Vespula</taxon>
    </lineage>
</organism>
<dbReference type="EMBL" id="JAUDFV010000110">
    <property type="protein sequence ID" value="KAL2730957.1"/>
    <property type="molecule type" value="Genomic_DNA"/>
</dbReference>
<dbReference type="Proteomes" id="UP001607302">
    <property type="component" value="Unassembled WGS sequence"/>
</dbReference>
<accession>A0ABD2BDX8</accession>
<dbReference type="AlphaFoldDB" id="A0ABD2BDX8"/>
<keyword evidence="2" id="KW-1185">Reference proteome</keyword>
<comment type="caution">
    <text evidence="1">The sequence shown here is derived from an EMBL/GenBank/DDBJ whole genome shotgun (WGS) entry which is preliminary data.</text>
</comment>